<evidence type="ECO:0000313" key="1">
    <source>
        <dbReference type="EMBL" id="KAI8542983.1"/>
    </source>
</evidence>
<reference evidence="1" key="1">
    <citation type="submission" date="2022-02" db="EMBL/GenBank/DDBJ databases">
        <title>Plant Genome Project.</title>
        <authorList>
            <person name="Zhang R.-G."/>
        </authorList>
    </citation>
    <scope>NUCLEOTIDE SEQUENCE</scope>
    <source>
        <strain evidence="1">AT1</strain>
    </source>
</reference>
<accession>A0ACC0MRP8</accession>
<organism evidence="1 2">
    <name type="scientific">Rhododendron molle</name>
    <name type="common">Chinese azalea</name>
    <name type="synonym">Azalea mollis</name>
    <dbReference type="NCBI Taxonomy" id="49168"/>
    <lineage>
        <taxon>Eukaryota</taxon>
        <taxon>Viridiplantae</taxon>
        <taxon>Streptophyta</taxon>
        <taxon>Embryophyta</taxon>
        <taxon>Tracheophyta</taxon>
        <taxon>Spermatophyta</taxon>
        <taxon>Magnoliopsida</taxon>
        <taxon>eudicotyledons</taxon>
        <taxon>Gunneridae</taxon>
        <taxon>Pentapetalae</taxon>
        <taxon>asterids</taxon>
        <taxon>Ericales</taxon>
        <taxon>Ericaceae</taxon>
        <taxon>Ericoideae</taxon>
        <taxon>Rhodoreae</taxon>
        <taxon>Rhododendron</taxon>
    </lineage>
</organism>
<keyword evidence="2" id="KW-1185">Reference proteome</keyword>
<evidence type="ECO:0000313" key="2">
    <source>
        <dbReference type="Proteomes" id="UP001062846"/>
    </source>
</evidence>
<proteinExistence type="predicted"/>
<gene>
    <name evidence="1" type="ORF">RHMOL_Rhmol08G0183100</name>
</gene>
<name>A0ACC0MRP8_RHOML</name>
<protein>
    <submittedName>
        <fullName evidence="1">Uncharacterized protein</fullName>
    </submittedName>
</protein>
<dbReference type="EMBL" id="CM046395">
    <property type="protein sequence ID" value="KAI8542983.1"/>
    <property type="molecule type" value="Genomic_DNA"/>
</dbReference>
<dbReference type="Proteomes" id="UP001062846">
    <property type="component" value="Chromosome 8"/>
</dbReference>
<sequence length="98" mass="10558">MANTEVEAVDFKPKDDDLMDEDGGVVMDVAPMPKLKSAIIGGAFEPKRTKGRGFRQKTDATDRNTRLAGQFDSLNSDGGPGPEQCQSCSPSLCAAFYR</sequence>
<comment type="caution">
    <text evidence="1">The sequence shown here is derived from an EMBL/GenBank/DDBJ whole genome shotgun (WGS) entry which is preliminary data.</text>
</comment>